<dbReference type="RefSeq" id="WP_051966082.1">
    <property type="nucleotide sequence ID" value="NZ_CP045798.1"/>
</dbReference>
<evidence type="ECO:0000256" key="8">
    <source>
        <dbReference type="ARBA" id="ARBA00023136"/>
    </source>
</evidence>
<keyword evidence="3" id="KW-1003">Cell membrane</keyword>
<dbReference type="GO" id="GO:0020037">
    <property type="term" value="F:heme binding"/>
    <property type="evidence" value="ECO:0007669"/>
    <property type="project" value="TreeGrafter"/>
</dbReference>
<keyword evidence="8 9" id="KW-0472">Membrane</keyword>
<dbReference type="GO" id="GO:0019645">
    <property type="term" value="P:anaerobic electron transport chain"/>
    <property type="evidence" value="ECO:0007669"/>
    <property type="project" value="TreeGrafter"/>
</dbReference>
<keyword evidence="12" id="KW-1185">Reference proteome</keyword>
<evidence type="ECO:0000256" key="2">
    <source>
        <dbReference type="ARBA" id="ARBA00022448"/>
    </source>
</evidence>
<feature type="domain" description="NarG-like" evidence="10">
    <location>
        <begin position="66"/>
        <end position="221"/>
    </location>
</feature>
<dbReference type="OrthoDB" id="9769404at2"/>
<feature type="transmembrane region" description="Helical" evidence="9">
    <location>
        <begin position="112"/>
        <end position="133"/>
    </location>
</feature>
<keyword evidence="4 9" id="KW-0812">Transmembrane</keyword>
<keyword evidence="2" id="KW-0813">Transport</keyword>
<dbReference type="InterPro" id="IPR023234">
    <property type="entry name" value="NarG-like_domain"/>
</dbReference>
<evidence type="ECO:0000256" key="5">
    <source>
        <dbReference type="ARBA" id="ARBA00022982"/>
    </source>
</evidence>
<evidence type="ECO:0000259" key="10">
    <source>
        <dbReference type="Pfam" id="PF02665"/>
    </source>
</evidence>
<dbReference type="Proteomes" id="UP000515847">
    <property type="component" value="Chromosome"/>
</dbReference>
<dbReference type="PANTHER" id="PTHR30598:SF3">
    <property type="entry name" value="RESPIRATORY NITRATE REDUCTASE 1 GAMMA CHAIN"/>
    <property type="match status" value="1"/>
</dbReference>
<evidence type="ECO:0000256" key="9">
    <source>
        <dbReference type="SAM" id="Phobius"/>
    </source>
</evidence>
<evidence type="ECO:0000256" key="4">
    <source>
        <dbReference type="ARBA" id="ARBA00022692"/>
    </source>
</evidence>
<comment type="subcellular location">
    <subcellularLocation>
        <location evidence="1">Cell membrane</location>
        <topology evidence="1">Multi-pass membrane protein</topology>
    </subcellularLocation>
</comment>
<evidence type="ECO:0000256" key="6">
    <source>
        <dbReference type="ARBA" id="ARBA00022989"/>
    </source>
</evidence>
<gene>
    <name evidence="11" type="ORF">BR63_06730</name>
</gene>
<feature type="transmembrane region" description="Helical" evidence="9">
    <location>
        <begin position="190"/>
        <end position="212"/>
    </location>
</feature>
<dbReference type="KEGG" id="tfr:BR63_06730"/>
<sequence length="261" mass="29366">MEFFIGRILPYLAVTCFAVGLIYRIGRWNSAPIPHEQVLYPAPETTKDVVMEIATETIFFKKIFNTDKALWFGSWFFHIGLFLALGGHLVGIPFEGKQFVYLGTSVEVSKELSHILGSVAGIFMFVGLIYLLIRRLTILEVKKISDPSDYFDAILLIAIALTGNYMRFLAPIEYVEAKNFVIGILTFTPVALPTNGWFVLHFTLVMILLIYFPFSKLFHFIGTFYTQAISTKIAPPKPASLKVEKRTSAKVVTTQKGGVSY</sequence>
<dbReference type="SUPFAM" id="SSF103501">
    <property type="entry name" value="Respiratory nitrate reductase 1 gamma chain"/>
    <property type="match status" value="1"/>
</dbReference>
<evidence type="ECO:0000313" key="12">
    <source>
        <dbReference type="Proteomes" id="UP000515847"/>
    </source>
</evidence>
<name>A0A7G6E1T4_THEFR</name>
<dbReference type="GO" id="GO:0005886">
    <property type="term" value="C:plasma membrane"/>
    <property type="evidence" value="ECO:0007669"/>
    <property type="project" value="UniProtKB-SubCell"/>
</dbReference>
<dbReference type="EMBL" id="CP045798">
    <property type="protein sequence ID" value="QNB46038.1"/>
    <property type="molecule type" value="Genomic_DNA"/>
</dbReference>
<dbReference type="GO" id="GO:0008940">
    <property type="term" value="F:nitrate reductase activity"/>
    <property type="evidence" value="ECO:0007669"/>
    <property type="project" value="TreeGrafter"/>
</dbReference>
<feature type="transmembrane region" description="Helical" evidence="9">
    <location>
        <begin position="6"/>
        <end position="25"/>
    </location>
</feature>
<evidence type="ECO:0000313" key="11">
    <source>
        <dbReference type="EMBL" id="QNB46038.1"/>
    </source>
</evidence>
<dbReference type="InterPro" id="IPR036197">
    <property type="entry name" value="NarG-like_sf"/>
</dbReference>
<dbReference type="AlphaFoldDB" id="A0A7G6E1T4"/>
<reference evidence="11 12" key="1">
    <citation type="journal article" date="2019" name="Front. Microbiol.">
        <title>Thermoanaerosceptrum fracticalcis gen. nov. sp. nov., a Novel Fumarate-Fermenting Microorganism From a Deep Fractured Carbonate Aquifer of the US Great Basin.</title>
        <authorList>
            <person name="Hamilton-Brehm S.D."/>
            <person name="Stewart L.E."/>
            <person name="Zavarin M."/>
            <person name="Caldwell M."/>
            <person name="Lawson P.A."/>
            <person name="Onstott T.C."/>
            <person name="Grzymski J."/>
            <person name="Neveux I."/>
            <person name="Lollar B.S."/>
            <person name="Russell C.E."/>
            <person name="Moser D.P."/>
        </authorList>
    </citation>
    <scope>NUCLEOTIDE SEQUENCE [LARGE SCALE GENOMIC DNA]</scope>
    <source>
        <strain evidence="11 12">DRI-13</strain>
    </source>
</reference>
<protein>
    <submittedName>
        <fullName evidence="11">Nitrate reductase</fullName>
    </submittedName>
</protein>
<organism evidence="11 12">
    <name type="scientific">Thermanaerosceptrum fracticalcis</name>
    <dbReference type="NCBI Taxonomy" id="1712410"/>
    <lineage>
        <taxon>Bacteria</taxon>
        <taxon>Bacillati</taxon>
        <taxon>Bacillota</taxon>
        <taxon>Clostridia</taxon>
        <taxon>Eubacteriales</taxon>
        <taxon>Peptococcaceae</taxon>
        <taxon>Thermanaerosceptrum</taxon>
    </lineage>
</organism>
<keyword evidence="7" id="KW-0560">Oxidoreductase</keyword>
<dbReference type="InterPro" id="IPR051936">
    <property type="entry name" value="Heme-iron_electron_transfer"/>
</dbReference>
<accession>A0A7G6E1T4</accession>
<feature type="transmembrane region" description="Helical" evidence="9">
    <location>
        <begin position="153"/>
        <end position="170"/>
    </location>
</feature>
<evidence type="ECO:0000256" key="1">
    <source>
        <dbReference type="ARBA" id="ARBA00004651"/>
    </source>
</evidence>
<dbReference type="Pfam" id="PF02665">
    <property type="entry name" value="Nitrate_red_gam"/>
    <property type="match status" value="1"/>
</dbReference>
<keyword evidence="6 9" id="KW-1133">Transmembrane helix</keyword>
<evidence type="ECO:0000256" key="7">
    <source>
        <dbReference type="ARBA" id="ARBA00023002"/>
    </source>
</evidence>
<feature type="transmembrane region" description="Helical" evidence="9">
    <location>
        <begin position="69"/>
        <end position="92"/>
    </location>
</feature>
<dbReference type="Gene3D" id="1.20.950.20">
    <property type="entry name" value="Transmembrane di-heme cytochromes, Chain C"/>
    <property type="match status" value="1"/>
</dbReference>
<keyword evidence="5" id="KW-0249">Electron transport</keyword>
<proteinExistence type="predicted"/>
<dbReference type="GO" id="GO:0009055">
    <property type="term" value="F:electron transfer activity"/>
    <property type="evidence" value="ECO:0007669"/>
    <property type="project" value="TreeGrafter"/>
</dbReference>
<evidence type="ECO:0000256" key="3">
    <source>
        <dbReference type="ARBA" id="ARBA00022475"/>
    </source>
</evidence>
<dbReference type="PANTHER" id="PTHR30598">
    <property type="entry name" value="NITRATE REDUCTASE PRIVATE CHAPERONE, REDOX ENZYME MATURATION PROTEIN REMP FAMILY"/>
    <property type="match status" value="1"/>
</dbReference>